<evidence type="ECO:0000256" key="1">
    <source>
        <dbReference type="SAM" id="MobiDB-lite"/>
    </source>
</evidence>
<dbReference type="eggNOG" id="ENOG502SW2P">
    <property type="taxonomic scope" value="Eukaryota"/>
</dbReference>
<protein>
    <submittedName>
        <fullName evidence="2">Uncharacterized protein</fullName>
    </submittedName>
</protein>
<dbReference type="Proteomes" id="UP000007431">
    <property type="component" value="Unassembled WGS sequence"/>
</dbReference>
<feature type="compositionally biased region" description="Low complexity" evidence="1">
    <location>
        <begin position="54"/>
        <end position="64"/>
    </location>
</feature>
<dbReference type="RefSeq" id="XP_003033830.1">
    <property type="nucleotide sequence ID" value="XM_003033784.1"/>
</dbReference>
<dbReference type="EMBL" id="GL377304">
    <property type="protein sequence ID" value="EFI98927.1"/>
    <property type="molecule type" value="Genomic_DNA"/>
</dbReference>
<dbReference type="OrthoDB" id="2686745at2759"/>
<evidence type="ECO:0000313" key="3">
    <source>
        <dbReference type="Proteomes" id="UP000007431"/>
    </source>
</evidence>
<feature type="region of interest" description="Disordered" evidence="1">
    <location>
        <begin position="180"/>
        <end position="203"/>
    </location>
</feature>
<feature type="non-terminal residue" evidence="2">
    <location>
        <position position="405"/>
    </location>
</feature>
<feature type="region of interest" description="Disordered" evidence="1">
    <location>
        <begin position="1"/>
        <end position="130"/>
    </location>
</feature>
<proteinExistence type="predicted"/>
<organism evidence="3">
    <name type="scientific">Schizophyllum commune (strain H4-8 / FGSC 9210)</name>
    <name type="common">Split gill fungus</name>
    <dbReference type="NCBI Taxonomy" id="578458"/>
    <lineage>
        <taxon>Eukaryota</taxon>
        <taxon>Fungi</taxon>
        <taxon>Dikarya</taxon>
        <taxon>Basidiomycota</taxon>
        <taxon>Agaricomycotina</taxon>
        <taxon>Agaricomycetes</taxon>
        <taxon>Agaricomycetidae</taxon>
        <taxon>Agaricales</taxon>
        <taxon>Schizophyllaceae</taxon>
        <taxon>Schizophyllum</taxon>
    </lineage>
</organism>
<name>D8PZW4_SCHCM</name>
<gene>
    <name evidence="2" type="ORF">SCHCODRAFT_106871</name>
</gene>
<dbReference type="AlphaFoldDB" id="D8PZW4"/>
<dbReference type="InParanoid" id="D8PZW4"/>
<dbReference type="HOGENOM" id="CLU_679990_0_0_1"/>
<evidence type="ECO:0000313" key="2">
    <source>
        <dbReference type="EMBL" id="EFI98927.1"/>
    </source>
</evidence>
<reference evidence="2 3" key="1">
    <citation type="journal article" date="2010" name="Nat. Biotechnol.">
        <title>Genome sequence of the model mushroom Schizophyllum commune.</title>
        <authorList>
            <person name="Ohm R.A."/>
            <person name="de Jong J.F."/>
            <person name="Lugones L.G."/>
            <person name="Aerts A."/>
            <person name="Kothe E."/>
            <person name="Stajich J.E."/>
            <person name="de Vries R.P."/>
            <person name="Record E."/>
            <person name="Levasseur A."/>
            <person name="Baker S.E."/>
            <person name="Bartholomew K.A."/>
            <person name="Coutinho P.M."/>
            <person name="Erdmann S."/>
            <person name="Fowler T.J."/>
            <person name="Gathman A.C."/>
            <person name="Lombard V."/>
            <person name="Henrissat B."/>
            <person name="Knabe N."/>
            <person name="Kuees U."/>
            <person name="Lilly W.W."/>
            <person name="Lindquist E."/>
            <person name="Lucas S."/>
            <person name="Magnuson J.K."/>
            <person name="Piumi F."/>
            <person name="Raudaskoski M."/>
            <person name="Salamov A."/>
            <person name="Schmutz J."/>
            <person name="Schwarze F.W.M.R."/>
            <person name="vanKuyk P.A."/>
            <person name="Horton J.S."/>
            <person name="Grigoriev I.V."/>
            <person name="Woesten H.A.B."/>
        </authorList>
    </citation>
    <scope>NUCLEOTIDE SEQUENCE [LARGE SCALE GENOMIC DNA]</scope>
    <source>
        <strain evidence="3">H4-8 / FGSC 9210</strain>
    </source>
</reference>
<sequence length="405" mass="44769">MGNRFSSIAVGNKVTADRRRGSGPIRTARSSEHRTLPYPKQSPKRAELARRGSSHASSPSSSARLTRFRDDPLDAESSASDIEEGWDSHTTVIRPVNQSSDNAAHDGRNSSAAPPSCVSTLPAPTRDSIAPPRAHRYTAFLHMPIESPPICIPLNLRPIPSLPTHFTSTHTHIHVQVEARTTSLPPPRAHVSRESSPDYELLNPNTQGQAVWEIEEEGSHGVAMTEVSEEGGTSREIPSIQVSACPISHVSGSTIEAGFIPPQFPKPVSSPNPDSVQDKIPKPPGEPGKPNSGGYNLQEAMRLEPGHFCTVRTGMNNLVRTYLDTVRSFTKQTEECVAAYTVEALRSFPLLEDYEDRWPIRDFARMHLHYLQNNARRQEERQALELSRRREIENEGGIVEEQPTL</sequence>
<dbReference type="GeneID" id="9585466"/>
<accession>D8PZW4</accession>
<dbReference type="KEGG" id="scm:SCHCO_02615143"/>
<keyword evidence="3" id="KW-1185">Reference proteome</keyword>
<feature type="compositionally biased region" description="Polar residues" evidence="1">
    <location>
        <begin position="88"/>
        <end position="102"/>
    </location>
</feature>
<feature type="compositionally biased region" description="Polar residues" evidence="1">
    <location>
        <begin position="109"/>
        <end position="119"/>
    </location>
</feature>
<feature type="region of interest" description="Disordered" evidence="1">
    <location>
        <begin position="259"/>
        <end position="296"/>
    </location>
</feature>
<dbReference type="VEuPathDB" id="FungiDB:SCHCODRAFT_02615143"/>